<dbReference type="EMBL" id="RBIM01000001">
    <property type="protein sequence ID" value="RKR03888.1"/>
    <property type="molecule type" value="Genomic_DNA"/>
</dbReference>
<dbReference type="PANTHER" id="PTHR34290:SF2">
    <property type="entry name" value="OS04G0668800 PROTEIN"/>
    <property type="match status" value="1"/>
</dbReference>
<dbReference type="Proteomes" id="UP000273675">
    <property type="component" value="Unassembled WGS sequence"/>
</dbReference>
<dbReference type="OrthoDB" id="9801773at2"/>
<reference evidence="1 2" key="1">
    <citation type="submission" date="2018-10" db="EMBL/GenBank/DDBJ databases">
        <title>Genomic Encyclopedia of Type Strains, Phase IV (KMG-IV): sequencing the most valuable type-strain genomes for metagenomic binning, comparative biology and taxonomic classification.</title>
        <authorList>
            <person name="Goeker M."/>
        </authorList>
    </citation>
    <scope>NUCLEOTIDE SEQUENCE [LARGE SCALE GENOMIC DNA]</scope>
    <source>
        <strain evidence="1 2">DSM 4734</strain>
    </source>
</reference>
<proteinExistence type="predicted"/>
<evidence type="ECO:0000313" key="1">
    <source>
        <dbReference type="EMBL" id="RKR03888.1"/>
    </source>
</evidence>
<sequence length="122" mass="13908">MTNANAVIAYFDGLCPICRHEMAGYARRAPDLIQLHDCNGELPGDVDREAALASLHVRLPDGVVVDGWIAFLAIWERVPGWGWLAWLTRPAWIRVPLDRLYRWLAPYRPRQVCRDGICDGRI</sequence>
<gene>
    <name evidence="1" type="ORF">C7435_0331</name>
</gene>
<evidence type="ECO:0000313" key="2">
    <source>
        <dbReference type="Proteomes" id="UP000273675"/>
    </source>
</evidence>
<dbReference type="RefSeq" id="WP_121209773.1">
    <property type="nucleotide sequence ID" value="NZ_RBIM01000001.1"/>
</dbReference>
<dbReference type="InterPro" id="IPR044691">
    <property type="entry name" value="DCC1_Trx"/>
</dbReference>
<dbReference type="AlphaFoldDB" id="A0A495DLU2"/>
<dbReference type="GO" id="GO:0015035">
    <property type="term" value="F:protein-disulfide reductase activity"/>
    <property type="evidence" value="ECO:0007669"/>
    <property type="project" value="InterPro"/>
</dbReference>
<protein>
    <submittedName>
        <fullName evidence="1">Putative DCC family thiol-disulfide oxidoreductase YuxK</fullName>
    </submittedName>
</protein>
<dbReference type="InterPro" id="IPR007263">
    <property type="entry name" value="DCC1-like"/>
</dbReference>
<organism evidence="1 2">
    <name type="scientific">Maricaulis maris</name>
    <dbReference type="NCBI Taxonomy" id="74318"/>
    <lineage>
        <taxon>Bacteria</taxon>
        <taxon>Pseudomonadati</taxon>
        <taxon>Pseudomonadota</taxon>
        <taxon>Alphaproteobacteria</taxon>
        <taxon>Maricaulales</taxon>
        <taxon>Maricaulaceae</taxon>
        <taxon>Maricaulis</taxon>
    </lineage>
</organism>
<dbReference type="Pfam" id="PF04134">
    <property type="entry name" value="DCC1-like"/>
    <property type="match status" value="1"/>
</dbReference>
<accession>A0A495DLU2</accession>
<name>A0A495DLU2_9PROT</name>
<comment type="caution">
    <text evidence="1">The sequence shown here is derived from an EMBL/GenBank/DDBJ whole genome shotgun (WGS) entry which is preliminary data.</text>
</comment>
<dbReference type="PANTHER" id="PTHR34290">
    <property type="entry name" value="SI:CH73-390P7.2"/>
    <property type="match status" value="1"/>
</dbReference>